<accession>A0ACC1J753</accession>
<gene>
    <name evidence="1" type="ORF">FBU59_003924</name>
</gene>
<name>A0ACC1J753_9FUNG</name>
<proteinExistence type="predicted"/>
<comment type="caution">
    <text evidence="1">The sequence shown here is derived from an EMBL/GenBank/DDBJ whole genome shotgun (WGS) entry which is preliminary data.</text>
</comment>
<dbReference type="Proteomes" id="UP001150603">
    <property type="component" value="Unassembled WGS sequence"/>
</dbReference>
<sequence length="251" mass="27521">MSVDQAQTSGPFDYVVVALKALPNIYDCPSLISPVIGPTTMIILMQNGIGIEQPFATRFPETALASTACFVSVKQTSPGHLKHGGFAMLAAGMHDNSRTRPNIRKLQHLLRILENNKVNCLYEVDVQPFRWQKHILNGSTNPVSVVCGGSSCQEMVQNDHCCKLLQELMAEIFVLGKTVTGKAFPGVDGIVDPQSATDFIKSIPVPVYTSMLVDSQCKRPMELEVILKNPILLAEKHNVDVPNMKAMYALL</sequence>
<feature type="non-terminal residue" evidence="1">
    <location>
        <position position="251"/>
    </location>
</feature>
<evidence type="ECO:0000313" key="2">
    <source>
        <dbReference type="Proteomes" id="UP001150603"/>
    </source>
</evidence>
<dbReference type="EMBL" id="JANBPW010002658">
    <property type="protein sequence ID" value="KAJ1940043.1"/>
    <property type="molecule type" value="Genomic_DNA"/>
</dbReference>
<organism evidence="1 2">
    <name type="scientific">Linderina macrospora</name>
    <dbReference type="NCBI Taxonomy" id="4868"/>
    <lineage>
        <taxon>Eukaryota</taxon>
        <taxon>Fungi</taxon>
        <taxon>Fungi incertae sedis</taxon>
        <taxon>Zoopagomycota</taxon>
        <taxon>Kickxellomycotina</taxon>
        <taxon>Kickxellomycetes</taxon>
        <taxon>Kickxellales</taxon>
        <taxon>Kickxellaceae</taxon>
        <taxon>Linderina</taxon>
    </lineage>
</organism>
<keyword evidence="2" id="KW-1185">Reference proteome</keyword>
<reference evidence="1" key="1">
    <citation type="submission" date="2022-07" db="EMBL/GenBank/DDBJ databases">
        <title>Phylogenomic reconstructions and comparative analyses of Kickxellomycotina fungi.</title>
        <authorList>
            <person name="Reynolds N.K."/>
            <person name="Stajich J.E."/>
            <person name="Barry K."/>
            <person name="Grigoriev I.V."/>
            <person name="Crous P."/>
            <person name="Smith M.E."/>
        </authorList>
    </citation>
    <scope>NUCLEOTIDE SEQUENCE</scope>
    <source>
        <strain evidence="1">NRRL 5244</strain>
    </source>
</reference>
<protein>
    <submittedName>
        <fullName evidence="1">Uncharacterized protein</fullName>
    </submittedName>
</protein>
<evidence type="ECO:0000313" key="1">
    <source>
        <dbReference type="EMBL" id="KAJ1940043.1"/>
    </source>
</evidence>